<dbReference type="InterPro" id="IPR034660">
    <property type="entry name" value="DinB/YfiT-like"/>
</dbReference>
<protein>
    <submittedName>
        <fullName evidence="2">DUF664 domain-containing protein</fullName>
    </submittedName>
</protein>
<comment type="caution">
    <text evidence="2">The sequence shown here is derived from an EMBL/GenBank/DDBJ whole genome shotgun (WGS) entry which is preliminary data.</text>
</comment>
<name>A0A6N8JF58_9BACT</name>
<evidence type="ECO:0000259" key="1">
    <source>
        <dbReference type="Pfam" id="PF12867"/>
    </source>
</evidence>
<proteinExistence type="predicted"/>
<evidence type="ECO:0000313" key="2">
    <source>
        <dbReference type="EMBL" id="MVT43604.1"/>
    </source>
</evidence>
<feature type="domain" description="DinB-like" evidence="1">
    <location>
        <begin position="13"/>
        <end position="152"/>
    </location>
</feature>
<dbReference type="InterPro" id="IPR024775">
    <property type="entry name" value="DinB-like"/>
</dbReference>
<dbReference type="EMBL" id="WRXO01000008">
    <property type="protein sequence ID" value="MVT43604.1"/>
    <property type="molecule type" value="Genomic_DNA"/>
</dbReference>
<organism evidence="2 3">
    <name type="scientific">Chitinophaga oryziterrae</name>
    <dbReference type="NCBI Taxonomy" id="1031224"/>
    <lineage>
        <taxon>Bacteria</taxon>
        <taxon>Pseudomonadati</taxon>
        <taxon>Bacteroidota</taxon>
        <taxon>Chitinophagia</taxon>
        <taxon>Chitinophagales</taxon>
        <taxon>Chitinophagaceae</taxon>
        <taxon>Chitinophaga</taxon>
    </lineage>
</organism>
<dbReference type="Pfam" id="PF12867">
    <property type="entry name" value="DinB_2"/>
    <property type="match status" value="1"/>
</dbReference>
<dbReference type="SUPFAM" id="SSF109854">
    <property type="entry name" value="DinB/YfiT-like putative metalloenzymes"/>
    <property type="match status" value="1"/>
</dbReference>
<dbReference type="OrthoDB" id="948294at2"/>
<sequence>MELFVKMALQAWDVQIKRTEKLINSLSDEQLLQEVAPGRNRGIYLLGHLIAVHDAMLPLFSLGEKLYPELEEPFIKNPDNVDLVVTSVKDLRERWTTIHSKLSEAFNAMSAEQWFQRHNTMTDEDLQREPHRNKLSVLMNRTSHVAYHLGQLMFIRHD</sequence>
<accession>A0A6N8JF58</accession>
<dbReference type="RefSeq" id="WP_157302589.1">
    <property type="nucleotide sequence ID" value="NZ_BAAAZB010000021.1"/>
</dbReference>
<dbReference type="AlphaFoldDB" id="A0A6N8JF58"/>
<keyword evidence="3" id="KW-1185">Reference proteome</keyword>
<gene>
    <name evidence="2" type="ORF">GO495_23610</name>
</gene>
<dbReference type="Proteomes" id="UP000468388">
    <property type="component" value="Unassembled WGS sequence"/>
</dbReference>
<evidence type="ECO:0000313" key="3">
    <source>
        <dbReference type="Proteomes" id="UP000468388"/>
    </source>
</evidence>
<reference evidence="2 3" key="1">
    <citation type="submission" date="2019-12" db="EMBL/GenBank/DDBJ databases">
        <title>The draft genomic sequence of strain Chitinophaga oryziterrae JCM 16595.</title>
        <authorList>
            <person name="Zhang X."/>
        </authorList>
    </citation>
    <scope>NUCLEOTIDE SEQUENCE [LARGE SCALE GENOMIC DNA]</scope>
    <source>
        <strain evidence="2 3">JCM 16595</strain>
    </source>
</reference>
<dbReference type="Gene3D" id="1.20.120.450">
    <property type="entry name" value="dinb family like domain"/>
    <property type="match status" value="1"/>
</dbReference>